<sequence>MLQVTNLPMTSIKASQSCDRAYKDAFCGCGIQWYCYSNISLAQSQSLGLSKYMPGTKLVPHLGQTSTK</sequence>
<gene>
    <name evidence="1" type="ORF">XELAEV_18010640mg</name>
</gene>
<dbReference type="EMBL" id="CM004467">
    <property type="protein sequence ID" value="OCT98408.1"/>
    <property type="molecule type" value="Genomic_DNA"/>
</dbReference>
<dbReference type="Proteomes" id="UP000694892">
    <property type="component" value="Chromosome 1S"/>
</dbReference>
<name>A0A974DUW7_XENLA</name>
<protein>
    <submittedName>
        <fullName evidence="1">Uncharacterized protein</fullName>
    </submittedName>
</protein>
<dbReference type="AlphaFoldDB" id="A0A974DUW7"/>
<proteinExistence type="predicted"/>
<evidence type="ECO:0000313" key="1">
    <source>
        <dbReference type="EMBL" id="OCT98408.1"/>
    </source>
</evidence>
<organism evidence="1 2">
    <name type="scientific">Xenopus laevis</name>
    <name type="common">African clawed frog</name>
    <dbReference type="NCBI Taxonomy" id="8355"/>
    <lineage>
        <taxon>Eukaryota</taxon>
        <taxon>Metazoa</taxon>
        <taxon>Chordata</taxon>
        <taxon>Craniata</taxon>
        <taxon>Vertebrata</taxon>
        <taxon>Euteleostomi</taxon>
        <taxon>Amphibia</taxon>
        <taxon>Batrachia</taxon>
        <taxon>Anura</taxon>
        <taxon>Pipoidea</taxon>
        <taxon>Pipidae</taxon>
        <taxon>Xenopodinae</taxon>
        <taxon>Xenopus</taxon>
        <taxon>Xenopus</taxon>
    </lineage>
</organism>
<evidence type="ECO:0000313" key="2">
    <source>
        <dbReference type="Proteomes" id="UP000694892"/>
    </source>
</evidence>
<accession>A0A974DUW7</accession>
<reference evidence="2" key="1">
    <citation type="journal article" date="2016" name="Nature">
        <title>Genome evolution in the allotetraploid frog Xenopus laevis.</title>
        <authorList>
            <person name="Session A.M."/>
            <person name="Uno Y."/>
            <person name="Kwon T."/>
            <person name="Chapman J.A."/>
            <person name="Toyoda A."/>
            <person name="Takahashi S."/>
            <person name="Fukui A."/>
            <person name="Hikosaka A."/>
            <person name="Suzuki A."/>
            <person name="Kondo M."/>
            <person name="van Heeringen S.J."/>
            <person name="Quigley I."/>
            <person name="Heinz S."/>
            <person name="Ogino H."/>
            <person name="Ochi H."/>
            <person name="Hellsten U."/>
            <person name="Lyons J.B."/>
            <person name="Simakov O."/>
            <person name="Putnam N."/>
            <person name="Stites J."/>
            <person name="Kuroki Y."/>
            <person name="Tanaka T."/>
            <person name="Michiue T."/>
            <person name="Watanabe M."/>
            <person name="Bogdanovic O."/>
            <person name="Lister R."/>
            <person name="Georgiou G."/>
            <person name="Paranjpe S.S."/>
            <person name="van Kruijsbergen I."/>
            <person name="Shu S."/>
            <person name="Carlson J."/>
            <person name="Kinoshita T."/>
            <person name="Ohta Y."/>
            <person name="Mawaribuchi S."/>
            <person name="Jenkins J."/>
            <person name="Grimwood J."/>
            <person name="Schmutz J."/>
            <person name="Mitros T."/>
            <person name="Mozaffari S.V."/>
            <person name="Suzuki Y."/>
            <person name="Haramoto Y."/>
            <person name="Yamamoto T.S."/>
            <person name="Takagi C."/>
            <person name="Heald R."/>
            <person name="Miller K."/>
            <person name="Haudenschild C."/>
            <person name="Kitzman J."/>
            <person name="Nakayama T."/>
            <person name="Izutsu Y."/>
            <person name="Robert J."/>
            <person name="Fortriede J."/>
            <person name="Burns K."/>
            <person name="Lotay V."/>
            <person name="Karimi K."/>
            <person name="Yasuoka Y."/>
            <person name="Dichmann D.S."/>
            <person name="Flajnik M.F."/>
            <person name="Houston D.W."/>
            <person name="Shendure J."/>
            <person name="DuPasquier L."/>
            <person name="Vize P.D."/>
            <person name="Zorn A.M."/>
            <person name="Ito M."/>
            <person name="Marcotte E.M."/>
            <person name="Wallingford J.B."/>
            <person name="Ito Y."/>
            <person name="Asashima M."/>
            <person name="Ueno N."/>
            <person name="Matsuda Y."/>
            <person name="Veenstra G.J."/>
            <person name="Fujiyama A."/>
            <person name="Harland R.M."/>
            <person name="Taira M."/>
            <person name="Rokhsar D.S."/>
        </authorList>
    </citation>
    <scope>NUCLEOTIDE SEQUENCE [LARGE SCALE GENOMIC DNA]</scope>
    <source>
        <strain evidence="2">J</strain>
    </source>
</reference>